<organism evidence="1 2">
    <name type="scientific">Pseudosulfitobacter pseudonitzschiae</name>
    <dbReference type="NCBI Taxonomy" id="1402135"/>
    <lineage>
        <taxon>Bacteria</taxon>
        <taxon>Pseudomonadati</taxon>
        <taxon>Pseudomonadota</taxon>
        <taxon>Alphaproteobacteria</taxon>
        <taxon>Rhodobacterales</taxon>
        <taxon>Roseobacteraceae</taxon>
        <taxon>Pseudosulfitobacter</taxon>
    </lineage>
</organism>
<keyword evidence="2" id="KW-1185">Reference proteome</keyword>
<gene>
    <name evidence="1" type="ORF">SUH3_12030</name>
</gene>
<comment type="caution">
    <text evidence="1">The sequence shown here is derived from an EMBL/GenBank/DDBJ whole genome shotgun (WGS) entry which is preliminary data.</text>
</comment>
<evidence type="ECO:0000313" key="1">
    <source>
        <dbReference type="EMBL" id="KEJ93992.1"/>
    </source>
</evidence>
<accession>A0A073J8G3</accession>
<sequence>MKHYAIIDQDGFVEGAGFGVPPVGAVVVDRVGLADLLLMHVDGEAGLVPRPAIAAPVLDGDSLSLPSGPVGTRLRVVDRVSDEVLWQAVTDGGLVAHVLTLPDPGSYVVDIEPPLPFVPVQLEFVK</sequence>
<evidence type="ECO:0000313" key="2">
    <source>
        <dbReference type="Proteomes" id="UP000027746"/>
    </source>
</evidence>
<dbReference type="EMBL" id="JAMD01000021">
    <property type="protein sequence ID" value="KEJ93992.1"/>
    <property type="molecule type" value="Genomic_DNA"/>
</dbReference>
<dbReference type="Proteomes" id="UP000027746">
    <property type="component" value="Unassembled WGS sequence"/>
</dbReference>
<proteinExistence type="predicted"/>
<reference evidence="1 2" key="1">
    <citation type="submission" date="2014-01" db="EMBL/GenBank/DDBJ databases">
        <title>Sulfitobacter sp. H3 (MCCC 1A00686) Genome Sequencing.</title>
        <authorList>
            <person name="Lai Q."/>
            <person name="Hong Z."/>
        </authorList>
    </citation>
    <scope>NUCLEOTIDE SEQUENCE [LARGE SCALE GENOMIC DNA]</scope>
    <source>
        <strain evidence="1 2">H3</strain>
    </source>
</reference>
<name>A0A073J8G3_9RHOB</name>
<dbReference type="RefSeq" id="WP_037931116.1">
    <property type="nucleotide sequence ID" value="NZ_FQVP01000008.1"/>
</dbReference>
<dbReference type="AlphaFoldDB" id="A0A073J8G3"/>
<protein>
    <submittedName>
        <fullName evidence="1">Uncharacterized protein</fullName>
    </submittedName>
</protein>